<keyword evidence="1" id="KW-0812">Transmembrane</keyword>
<dbReference type="Proteomes" id="UP000183868">
    <property type="component" value="Chromosome"/>
</dbReference>
<evidence type="ECO:0000313" key="3">
    <source>
        <dbReference type="Proteomes" id="UP000183868"/>
    </source>
</evidence>
<protein>
    <submittedName>
        <fullName evidence="2">Uncharacterized protein</fullName>
    </submittedName>
</protein>
<accession>A0A1J1CF66</accession>
<dbReference type="AlphaFoldDB" id="A0A1J1CF66"/>
<reference evidence="2 3" key="1">
    <citation type="submission" date="2016-11" db="EMBL/GenBank/DDBJ databases">
        <title>Genomic analysis of Caldithrix abyssi and proposal of a novel bacterial phylum Caldithrichaeota.</title>
        <authorList>
            <person name="Kublanov I."/>
            <person name="Sigalova O."/>
            <person name="Gavrilov S."/>
            <person name="Lebedinsky A."/>
            <person name="Ivanova N."/>
            <person name="Daum C."/>
            <person name="Reddy T."/>
            <person name="Klenk H.P."/>
            <person name="Goker M."/>
            <person name="Reva O."/>
            <person name="Miroshnichenko M."/>
            <person name="Kyprides N."/>
            <person name="Woyke T."/>
            <person name="Gelfand M."/>
        </authorList>
    </citation>
    <scope>NUCLEOTIDE SEQUENCE [LARGE SCALE GENOMIC DNA]</scope>
    <source>
        <strain evidence="2 3">LF13</strain>
    </source>
</reference>
<gene>
    <name evidence="2" type="ORF">Cabys_3831</name>
</gene>
<dbReference type="KEGG" id="caby:Cabys_3831"/>
<evidence type="ECO:0000313" key="2">
    <source>
        <dbReference type="EMBL" id="APF20576.1"/>
    </source>
</evidence>
<proteinExistence type="predicted"/>
<evidence type="ECO:0000256" key="1">
    <source>
        <dbReference type="SAM" id="Phobius"/>
    </source>
</evidence>
<name>A0A1J1CF66_CALAY</name>
<dbReference type="EMBL" id="CP018099">
    <property type="protein sequence ID" value="APF20576.1"/>
    <property type="molecule type" value="Genomic_DNA"/>
</dbReference>
<organism evidence="2 3">
    <name type="scientific">Caldithrix abyssi DSM 13497</name>
    <dbReference type="NCBI Taxonomy" id="880073"/>
    <lineage>
        <taxon>Bacteria</taxon>
        <taxon>Pseudomonadati</taxon>
        <taxon>Calditrichota</taxon>
        <taxon>Calditrichia</taxon>
        <taxon>Calditrichales</taxon>
        <taxon>Calditrichaceae</taxon>
        <taxon>Caldithrix</taxon>
    </lineage>
</organism>
<feature type="transmembrane region" description="Helical" evidence="1">
    <location>
        <begin position="12"/>
        <end position="41"/>
    </location>
</feature>
<keyword evidence="1" id="KW-1133">Transmembrane helix</keyword>
<sequence>MTPLSFLWSLEIVFLIIAIIGVISEKIILRTLWLILVAALLP</sequence>
<keyword evidence="1" id="KW-0472">Membrane</keyword>